<feature type="domain" description="Gfo/Idh/MocA-like oxidoreductase N-terminal" evidence="2">
    <location>
        <begin position="1"/>
        <end position="116"/>
    </location>
</feature>
<evidence type="ECO:0000256" key="1">
    <source>
        <dbReference type="ARBA" id="ARBA00023002"/>
    </source>
</evidence>
<organism evidence="4 5">
    <name type="scientific">Sphingomonas changbaiensis NBRC 104936</name>
    <dbReference type="NCBI Taxonomy" id="1219043"/>
    <lineage>
        <taxon>Bacteria</taxon>
        <taxon>Pseudomonadati</taxon>
        <taxon>Pseudomonadota</taxon>
        <taxon>Alphaproteobacteria</taxon>
        <taxon>Sphingomonadales</taxon>
        <taxon>Sphingomonadaceae</taxon>
        <taxon>Sphingomonas</taxon>
    </lineage>
</organism>
<dbReference type="InterPro" id="IPR036291">
    <property type="entry name" value="NAD(P)-bd_dom_sf"/>
</dbReference>
<proteinExistence type="predicted"/>
<dbReference type="RefSeq" id="WP_046349058.1">
    <property type="nucleotide sequence ID" value="NZ_BBWU01000045.1"/>
</dbReference>
<dbReference type="Pfam" id="PF01408">
    <property type="entry name" value="GFO_IDH_MocA"/>
    <property type="match status" value="1"/>
</dbReference>
<dbReference type="Proteomes" id="UP000033202">
    <property type="component" value="Unassembled WGS sequence"/>
</dbReference>
<reference evidence="4 5" key="1">
    <citation type="submission" date="2015-04" db="EMBL/GenBank/DDBJ databases">
        <title>Whole genome shotgun sequence of Sphingomonas changbaiensis NBRC 104936.</title>
        <authorList>
            <person name="Katano-Makiyama Y."/>
            <person name="Hosoyama A."/>
            <person name="Hashimoto M."/>
            <person name="Noguchi M."/>
            <person name="Tsuchikane K."/>
            <person name="Ohji S."/>
            <person name="Yamazoe A."/>
            <person name="Ichikawa N."/>
            <person name="Kimura A."/>
            <person name="Fujita N."/>
        </authorList>
    </citation>
    <scope>NUCLEOTIDE SEQUENCE [LARGE SCALE GENOMIC DNA]</scope>
    <source>
        <strain evidence="4 5">NBRC 104936</strain>
    </source>
</reference>
<feature type="domain" description="GFO/IDH/MocA-like oxidoreductase" evidence="3">
    <location>
        <begin position="127"/>
        <end position="241"/>
    </location>
</feature>
<dbReference type="SUPFAM" id="SSF55347">
    <property type="entry name" value="Glyceraldehyde-3-phosphate dehydrogenase-like, C-terminal domain"/>
    <property type="match status" value="1"/>
</dbReference>
<evidence type="ECO:0000313" key="4">
    <source>
        <dbReference type="EMBL" id="GAO40273.1"/>
    </source>
</evidence>
<comment type="caution">
    <text evidence="4">The sequence shown here is derived from an EMBL/GenBank/DDBJ whole genome shotgun (WGS) entry which is preliminary data.</text>
</comment>
<evidence type="ECO:0000259" key="2">
    <source>
        <dbReference type="Pfam" id="PF01408"/>
    </source>
</evidence>
<name>A0A0E9MS04_9SPHN</name>
<dbReference type="Gene3D" id="3.30.360.10">
    <property type="entry name" value="Dihydrodipicolinate Reductase, domain 2"/>
    <property type="match status" value="1"/>
</dbReference>
<protein>
    <submittedName>
        <fullName evidence="4">Putative oxidoreductase</fullName>
    </submittedName>
</protein>
<dbReference type="SUPFAM" id="SSF51735">
    <property type="entry name" value="NAD(P)-binding Rossmann-fold domains"/>
    <property type="match status" value="1"/>
</dbReference>
<evidence type="ECO:0000313" key="5">
    <source>
        <dbReference type="Proteomes" id="UP000033202"/>
    </source>
</evidence>
<dbReference type="PANTHER" id="PTHR43818">
    <property type="entry name" value="BCDNA.GH03377"/>
    <property type="match status" value="1"/>
</dbReference>
<dbReference type="GO" id="GO:0000166">
    <property type="term" value="F:nucleotide binding"/>
    <property type="evidence" value="ECO:0007669"/>
    <property type="project" value="InterPro"/>
</dbReference>
<dbReference type="GO" id="GO:0016491">
    <property type="term" value="F:oxidoreductase activity"/>
    <property type="evidence" value="ECO:0007669"/>
    <property type="project" value="UniProtKB-KW"/>
</dbReference>
<dbReference type="Gene3D" id="3.40.50.720">
    <property type="entry name" value="NAD(P)-binding Rossmann-like Domain"/>
    <property type="match status" value="1"/>
</dbReference>
<sequence length="323" mass="34528">MRVGFLGTGWIGRHRMQAMIETGAIEAVAYADPSDEMAAEAAQLAPRGKRVDGLDGLLNEGLDGIVIATPSALHAEQSIRALDSGVAVFCQKPLGRTAAEVRAVVEAARNADRLLGLDLSYRHTEAMRRIRALVQGGELGRVSAVDLVFHNAYGPGKSWFFDPAQSGGGCVIDLGVHLVDLALWALDFPDVADVQARLLAKGRPLGPGECEDYAVATLTLADGRVITLACSWNLPAGRDAIITASFYGEGQGAGFRNENGSFFDFTAERWRGTATEVLASPPDDWGGRAAADWARRLAAGERFSADAERFVDVADVLDRIYGR</sequence>
<dbReference type="EMBL" id="BBWU01000045">
    <property type="protein sequence ID" value="GAO40273.1"/>
    <property type="molecule type" value="Genomic_DNA"/>
</dbReference>
<evidence type="ECO:0000259" key="3">
    <source>
        <dbReference type="Pfam" id="PF22725"/>
    </source>
</evidence>
<keyword evidence="5" id="KW-1185">Reference proteome</keyword>
<dbReference type="InterPro" id="IPR000683">
    <property type="entry name" value="Gfo/Idh/MocA-like_OxRdtase_N"/>
</dbReference>
<keyword evidence="1" id="KW-0560">Oxidoreductase</keyword>
<dbReference type="AlphaFoldDB" id="A0A0E9MS04"/>
<dbReference type="OrthoDB" id="9792935at2"/>
<dbReference type="InterPro" id="IPR055170">
    <property type="entry name" value="GFO_IDH_MocA-like_dom"/>
</dbReference>
<accession>A0A0E9MS04</accession>
<dbReference type="STRING" id="1219043.SCH01S_45_01170"/>
<dbReference type="PANTHER" id="PTHR43818:SF11">
    <property type="entry name" value="BCDNA.GH03377"/>
    <property type="match status" value="1"/>
</dbReference>
<dbReference type="InterPro" id="IPR050463">
    <property type="entry name" value="Gfo/Idh/MocA_oxidrdct_glycsds"/>
</dbReference>
<gene>
    <name evidence="4" type="ORF">SCH01S_45_01170</name>
</gene>
<dbReference type="Pfam" id="PF22725">
    <property type="entry name" value="GFO_IDH_MocA_C3"/>
    <property type="match status" value="1"/>
</dbReference>